<dbReference type="PANTHER" id="PTHR36345">
    <property type="entry name" value="CCG-BINDING PROTEIN 1"/>
    <property type="match status" value="1"/>
</dbReference>
<dbReference type="PANTHER" id="PTHR36345:SF1">
    <property type="entry name" value="CCG-BINDING PROTEIN 1"/>
    <property type="match status" value="1"/>
</dbReference>
<evidence type="ECO:0000313" key="2">
    <source>
        <dbReference type="EMBL" id="MQM08155.1"/>
    </source>
</evidence>
<proteinExistence type="predicted"/>
<organism evidence="2 3">
    <name type="scientific">Colocasia esculenta</name>
    <name type="common">Wild taro</name>
    <name type="synonym">Arum esculentum</name>
    <dbReference type="NCBI Taxonomy" id="4460"/>
    <lineage>
        <taxon>Eukaryota</taxon>
        <taxon>Viridiplantae</taxon>
        <taxon>Streptophyta</taxon>
        <taxon>Embryophyta</taxon>
        <taxon>Tracheophyta</taxon>
        <taxon>Spermatophyta</taxon>
        <taxon>Magnoliopsida</taxon>
        <taxon>Liliopsida</taxon>
        <taxon>Araceae</taxon>
        <taxon>Aroideae</taxon>
        <taxon>Colocasieae</taxon>
        <taxon>Colocasia</taxon>
    </lineage>
</organism>
<dbReference type="GO" id="GO:0010183">
    <property type="term" value="P:pollen tube guidance"/>
    <property type="evidence" value="ECO:0007669"/>
    <property type="project" value="InterPro"/>
</dbReference>
<dbReference type="Proteomes" id="UP000652761">
    <property type="component" value="Unassembled WGS sequence"/>
</dbReference>
<accession>A0A843WUL5</accession>
<keyword evidence="3" id="KW-1185">Reference proteome</keyword>
<dbReference type="AlphaFoldDB" id="A0A843WUL5"/>
<dbReference type="GO" id="GO:0005634">
    <property type="term" value="C:nucleus"/>
    <property type="evidence" value="ECO:0007669"/>
    <property type="project" value="TreeGrafter"/>
</dbReference>
<dbReference type="GO" id="GO:0005829">
    <property type="term" value="C:cytosol"/>
    <property type="evidence" value="ECO:0007669"/>
    <property type="project" value="TreeGrafter"/>
</dbReference>
<evidence type="ECO:0008006" key="4">
    <source>
        <dbReference type="Google" id="ProtNLM"/>
    </source>
</evidence>
<gene>
    <name evidence="2" type="ORF">Taro_041009</name>
</gene>
<name>A0A843WUL5_COLES</name>
<feature type="region of interest" description="Disordered" evidence="1">
    <location>
        <begin position="155"/>
        <end position="199"/>
    </location>
</feature>
<dbReference type="GO" id="GO:0036033">
    <property type="term" value="F:mediator complex binding"/>
    <property type="evidence" value="ECO:0007669"/>
    <property type="project" value="InterPro"/>
</dbReference>
<evidence type="ECO:0000256" key="1">
    <source>
        <dbReference type="SAM" id="MobiDB-lite"/>
    </source>
</evidence>
<sequence length="219" mass="24194">MEMIGTASLRCRAAPALLLDSGEIASRRVQPLRGCPPSVVICSGGDGGASGSAQKSRLSSVPKLEPFSRSRIERLVKDPSFLQKSEDDLTEYCSTLEGDDSYSCWRAYFELKDLEKEMPQEDVEKFVRQAGGVRSLIDCLHGLTAMEKRFGHAQAKPAAAKAEGEKARACPVPDGLPPTQEELEEEERARMPDSPFTRLLRRRGKLPAWYSQAPDHETD</sequence>
<reference evidence="2" key="1">
    <citation type="submission" date="2017-07" db="EMBL/GenBank/DDBJ databases">
        <title>Taro Niue Genome Assembly and Annotation.</title>
        <authorList>
            <person name="Atibalentja N."/>
            <person name="Keating K."/>
            <person name="Fields C.J."/>
        </authorList>
    </citation>
    <scope>NUCLEOTIDE SEQUENCE</scope>
    <source>
        <strain evidence="2">Niue_2</strain>
        <tissue evidence="2">Leaf</tissue>
    </source>
</reference>
<dbReference type="EMBL" id="NMUH01004043">
    <property type="protein sequence ID" value="MQM08155.1"/>
    <property type="molecule type" value="Genomic_DNA"/>
</dbReference>
<evidence type="ECO:0000313" key="3">
    <source>
        <dbReference type="Proteomes" id="UP000652761"/>
    </source>
</evidence>
<protein>
    <recommendedName>
        <fullName evidence="4">CCG-binding protein 1</fullName>
    </recommendedName>
</protein>
<comment type="caution">
    <text evidence="2">The sequence shown here is derived from an EMBL/GenBank/DDBJ whole genome shotgun (WGS) entry which is preliminary data.</text>
</comment>
<dbReference type="InterPro" id="IPR037502">
    <property type="entry name" value="CBP1"/>
</dbReference>
<dbReference type="OrthoDB" id="1924011at2759"/>